<keyword evidence="9" id="KW-0067">ATP-binding</keyword>
<evidence type="ECO:0000256" key="7">
    <source>
        <dbReference type="ARBA" id="ARBA00022801"/>
    </source>
</evidence>
<comment type="cofactor">
    <cofactor evidence="1">
        <name>Mn(2+)</name>
        <dbReference type="ChEBI" id="CHEBI:29035"/>
    </cofactor>
</comment>
<evidence type="ECO:0000256" key="10">
    <source>
        <dbReference type="ARBA" id="ARBA00022842"/>
    </source>
</evidence>
<evidence type="ECO:0000259" key="17">
    <source>
        <dbReference type="PROSITE" id="PS50142"/>
    </source>
</evidence>
<feature type="domain" description="Helicase C-terminal" evidence="18">
    <location>
        <begin position="146"/>
        <end position="310"/>
    </location>
</feature>
<dbReference type="Gene3D" id="1.10.1520.10">
    <property type="entry name" value="Ribonuclease III domain"/>
    <property type="match status" value="1"/>
</dbReference>
<dbReference type="Gene3D" id="3.40.50.300">
    <property type="entry name" value="P-loop containing nucleotide triphosphate hydrolases"/>
    <property type="match status" value="1"/>
</dbReference>
<dbReference type="GO" id="GO:0005634">
    <property type="term" value="C:nucleus"/>
    <property type="evidence" value="ECO:0007669"/>
    <property type="project" value="TreeGrafter"/>
</dbReference>
<feature type="domain" description="RNase III" evidence="17">
    <location>
        <begin position="691"/>
        <end position="873"/>
    </location>
</feature>
<feature type="domain" description="Dicer dsRNA-binding fold" evidence="19">
    <location>
        <begin position="340"/>
        <end position="443"/>
    </location>
</feature>
<evidence type="ECO:0000256" key="2">
    <source>
        <dbReference type="ARBA" id="ARBA00001946"/>
    </source>
</evidence>
<dbReference type="AlphaFoldDB" id="A0AAE8MPT5"/>
<dbReference type="GO" id="GO:0046872">
    <property type="term" value="F:metal ion binding"/>
    <property type="evidence" value="ECO:0007669"/>
    <property type="project" value="UniProtKB-KW"/>
</dbReference>
<dbReference type="SUPFAM" id="SSF54768">
    <property type="entry name" value="dsRNA-binding domain-like"/>
    <property type="match status" value="1"/>
</dbReference>
<dbReference type="Pfam" id="PF00636">
    <property type="entry name" value="Ribonuclease_3"/>
    <property type="match status" value="1"/>
</dbReference>
<organism evidence="20 21">
    <name type="scientific">Cephalotrichum gorgonifer</name>
    <dbReference type="NCBI Taxonomy" id="2041049"/>
    <lineage>
        <taxon>Eukaryota</taxon>
        <taxon>Fungi</taxon>
        <taxon>Dikarya</taxon>
        <taxon>Ascomycota</taxon>
        <taxon>Pezizomycotina</taxon>
        <taxon>Sordariomycetes</taxon>
        <taxon>Hypocreomycetidae</taxon>
        <taxon>Microascales</taxon>
        <taxon>Microascaceae</taxon>
        <taxon>Cephalotrichum</taxon>
    </lineage>
</organism>
<evidence type="ECO:0000256" key="3">
    <source>
        <dbReference type="ARBA" id="ARBA00022721"/>
    </source>
</evidence>
<keyword evidence="12" id="KW-0051">Antiviral defense</keyword>
<evidence type="ECO:0000256" key="6">
    <source>
        <dbReference type="ARBA" id="ARBA00022741"/>
    </source>
</evidence>
<keyword evidence="13" id="KW-0464">Manganese</keyword>
<evidence type="ECO:0000256" key="13">
    <source>
        <dbReference type="ARBA" id="ARBA00023211"/>
    </source>
</evidence>
<keyword evidence="8" id="KW-0347">Helicase</keyword>
<evidence type="ECO:0000256" key="4">
    <source>
        <dbReference type="ARBA" id="ARBA00022723"/>
    </source>
</evidence>
<evidence type="ECO:0000256" key="15">
    <source>
        <dbReference type="SAM" id="MobiDB-lite"/>
    </source>
</evidence>
<dbReference type="InterPro" id="IPR000999">
    <property type="entry name" value="RNase_III_dom"/>
</dbReference>
<proteinExistence type="predicted"/>
<evidence type="ECO:0000259" key="18">
    <source>
        <dbReference type="PROSITE" id="PS51194"/>
    </source>
</evidence>
<feature type="compositionally biased region" description="Basic and acidic residues" evidence="15">
    <location>
        <begin position="524"/>
        <end position="538"/>
    </location>
</feature>
<keyword evidence="3" id="KW-0930">Antiviral protein</keyword>
<dbReference type="InterPro" id="IPR038248">
    <property type="entry name" value="Dicer_dimer_sf"/>
</dbReference>
<sequence>MTQETYEAIEDAPLTQSVSSLQAAYRGLDLQADPDILRWKSEDTEKSNEKLNSVLMGKKKTFTQGRMNTFCGTSERLCQEAGSLAADIYVAKVTTMAIASVASNDWASHLTWDYSSLVYLSGALKRVEIDQDALLKIPGPDSMTPKMRCLIRILSSQDRTSQGIVFVKERATAVVLHHLLSRHPVVKEIFRVGSVVGTSRREASKQDFGDIFSYAEQADFLAKFRDGDINLLVGTSVLEEGIDVPACNLVVSFDEPTSLKAVVQQRGRARMRKSKYVILVDEKERGKSDVWGKSEREMRDQYEKEDREAKAAETLARAEIASHRHFRVPETGALLDMDNAKNYLQVFCARVSSRRYTDKLPYYVTKELNPLCGTTNDETIRLRSKVVLPAFIAPRFRTTWSKATWRSEKNATKDAAFEAYLRLYHAGLVDDHLSPLASHGPNTLDGESCSIIQASGQMDPWIDIAKAWKRGDDIQHYAVTVTDERERTKYVTDMMIPVNLCRMEPISIRQGNTEVGKMLVRRATQSDRERAVDGDSRAEPPSLSHFRNQHGDNLVIFRAPRTIISAETGQGALPDTSFGEYGYDDLLIHLDGLNLSIDWRAVRLLESPTKHPKTATISDSRVKAAAEDVVKSIIGAGKTVGGYPGALAWTKALLRGTDNTLVRGMDLPSLEIGRRQLFDTSPCDIQLPWTLQPLEELSGYTFRKKALLIEATTHSSSLTEYFCYDRLAFLGNAIIESIVVDETYAQGESISYCRMHRCRAAVVNRDYLGFVALEWHIAQRRAVLVDGPVVGTLHQKEDSVKLPLCHFLGHQSTEVTAEMRRVEGRFLSRRDILAETITSGSHHPWALLAELRAGSFCADIVESLVGAVWVDSETMEECRKILDRMGILPYLRRIIRDQVRTIHPKEELDISAKSSKVSYERTNKMDAKGQVEEVTCIVYVGDRKVAEACGASIREAEVKAAEEAVSLLGSADDDEYILP</sequence>
<dbReference type="InterPro" id="IPR014720">
    <property type="entry name" value="dsRBD_dom"/>
</dbReference>
<dbReference type="InterPro" id="IPR027417">
    <property type="entry name" value="P-loop_NTPase"/>
</dbReference>
<dbReference type="SMART" id="SM00490">
    <property type="entry name" value="HELICc"/>
    <property type="match status" value="1"/>
</dbReference>
<accession>A0AAE8MPT5</accession>
<evidence type="ECO:0000256" key="8">
    <source>
        <dbReference type="ARBA" id="ARBA00022806"/>
    </source>
</evidence>
<evidence type="ECO:0000256" key="12">
    <source>
        <dbReference type="ARBA" id="ARBA00023118"/>
    </source>
</evidence>
<gene>
    <name evidence="20" type="ORF">DNG_00158</name>
</gene>
<evidence type="ECO:0000256" key="9">
    <source>
        <dbReference type="ARBA" id="ARBA00022840"/>
    </source>
</evidence>
<dbReference type="GO" id="GO:0051607">
    <property type="term" value="P:defense response to virus"/>
    <property type="evidence" value="ECO:0007669"/>
    <property type="project" value="UniProtKB-KW"/>
</dbReference>
<evidence type="ECO:0008006" key="22">
    <source>
        <dbReference type="Google" id="ProtNLM"/>
    </source>
</evidence>
<dbReference type="CDD" id="cd00593">
    <property type="entry name" value="RIBOc"/>
    <property type="match status" value="1"/>
</dbReference>
<name>A0AAE8MPT5_9PEZI</name>
<reference evidence="20" key="1">
    <citation type="submission" date="2018-03" db="EMBL/GenBank/DDBJ databases">
        <authorList>
            <person name="Guldener U."/>
        </authorList>
    </citation>
    <scope>NUCLEOTIDE SEQUENCE</scope>
</reference>
<dbReference type="GO" id="GO:0050688">
    <property type="term" value="P:regulation of defense response to virus"/>
    <property type="evidence" value="ECO:0007669"/>
    <property type="project" value="UniProtKB-KW"/>
</dbReference>
<dbReference type="Pfam" id="PF00035">
    <property type="entry name" value="dsrm"/>
    <property type="match status" value="1"/>
</dbReference>
<dbReference type="InterPro" id="IPR001650">
    <property type="entry name" value="Helicase_C-like"/>
</dbReference>
<keyword evidence="5" id="KW-0677">Repeat</keyword>
<keyword evidence="21" id="KW-1185">Reference proteome</keyword>
<dbReference type="PROSITE" id="PS51194">
    <property type="entry name" value="HELICASE_CTER"/>
    <property type="match status" value="1"/>
</dbReference>
<dbReference type="InterPro" id="IPR005034">
    <property type="entry name" value="Dicer_dimerisation"/>
</dbReference>
<feature type="region of interest" description="Disordered" evidence="15">
    <location>
        <begin position="523"/>
        <end position="545"/>
    </location>
</feature>
<evidence type="ECO:0000259" key="19">
    <source>
        <dbReference type="PROSITE" id="PS51327"/>
    </source>
</evidence>
<dbReference type="GO" id="GO:0005524">
    <property type="term" value="F:ATP binding"/>
    <property type="evidence" value="ECO:0007669"/>
    <property type="project" value="UniProtKB-KW"/>
</dbReference>
<comment type="caution">
    <text evidence="20">The sequence shown here is derived from an EMBL/GenBank/DDBJ whole genome shotgun (WGS) entry which is preliminary data.</text>
</comment>
<dbReference type="Pfam" id="PF00271">
    <property type="entry name" value="Helicase_C"/>
    <property type="match status" value="1"/>
</dbReference>
<dbReference type="Gene3D" id="3.30.160.380">
    <property type="entry name" value="Dicer dimerisation domain"/>
    <property type="match status" value="1"/>
</dbReference>
<dbReference type="EMBL" id="ONZQ02000001">
    <property type="protein sequence ID" value="SPN96637.1"/>
    <property type="molecule type" value="Genomic_DNA"/>
</dbReference>
<evidence type="ECO:0000256" key="11">
    <source>
        <dbReference type="ARBA" id="ARBA00022884"/>
    </source>
</evidence>
<evidence type="ECO:0000256" key="1">
    <source>
        <dbReference type="ARBA" id="ARBA00001936"/>
    </source>
</evidence>
<dbReference type="GO" id="GO:0004525">
    <property type="term" value="F:ribonuclease III activity"/>
    <property type="evidence" value="ECO:0007669"/>
    <property type="project" value="InterPro"/>
</dbReference>
<dbReference type="PROSITE" id="PS51327">
    <property type="entry name" value="DICER_DSRBF"/>
    <property type="match status" value="1"/>
</dbReference>
<comment type="cofactor">
    <cofactor evidence="2">
        <name>Mg(2+)</name>
        <dbReference type="ChEBI" id="CHEBI:18420"/>
    </cofactor>
</comment>
<evidence type="ECO:0000256" key="5">
    <source>
        <dbReference type="ARBA" id="ARBA00022737"/>
    </source>
</evidence>
<dbReference type="GO" id="GO:0004386">
    <property type="term" value="F:helicase activity"/>
    <property type="evidence" value="ECO:0007669"/>
    <property type="project" value="UniProtKB-KW"/>
</dbReference>
<keyword evidence="7" id="KW-0378">Hydrolase</keyword>
<dbReference type="SUPFAM" id="SSF69065">
    <property type="entry name" value="RNase III domain-like"/>
    <property type="match status" value="1"/>
</dbReference>
<dbReference type="GO" id="GO:0030422">
    <property type="term" value="P:siRNA processing"/>
    <property type="evidence" value="ECO:0007669"/>
    <property type="project" value="TreeGrafter"/>
</dbReference>
<dbReference type="PROSITE" id="PS50137">
    <property type="entry name" value="DS_RBD"/>
    <property type="match status" value="1"/>
</dbReference>
<dbReference type="Proteomes" id="UP001187682">
    <property type="component" value="Unassembled WGS sequence"/>
</dbReference>
<dbReference type="GO" id="GO:0003723">
    <property type="term" value="F:RNA binding"/>
    <property type="evidence" value="ECO:0007669"/>
    <property type="project" value="UniProtKB-UniRule"/>
</dbReference>
<evidence type="ECO:0000259" key="16">
    <source>
        <dbReference type="PROSITE" id="PS50137"/>
    </source>
</evidence>
<dbReference type="Pfam" id="PF03368">
    <property type="entry name" value="Dicer_dimer"/>
    <property type="match status" value="1"/>
</dbReference>
<dbReference type="SMART" id="SM00535">
    <property type="entry name" value="RIBOc"/>
    <property type="match status" value="1"/>
</dbReference>
<keyword evidence="10" id="KW-0460">Magnesium</keyword>
<dbReference type="PANTHER" id="PTHR14950:SF37">
    <property type="entry name" value="ENDORIBONUCLEASE DICER"/>
    <property type="match status" value="1"/>
</dbReference>
<feature type="domain" description="DRBM" evidence="16">
    <location>
        <begin position="903"/>
        <end position="970"/>
    </location>
</feature>
<dbReference type="PROSITE" id="PS50142">
    <property type="entry name" value="RNASE_3_2"/>
    <property type="match status" value="1"/>
</dbReference>
<dbReference type="PANTHER" id="PTHR14950">
    <property type="entry name" value="DICER-RELATED"/>
    <property type="match status" value="1"/>
</dbReference>
<evidence type="ECO:0000313" key="20">
    <source>
        <dbReference type="EMBL" id="SPN96637.1"/>
    </source>
</evidence>
<dbReference type="GO" id="GO:0005737">
    <property type="term" value="C:cytoplasm"/>
    <property type="evidence" value="ECO:0007669"/>
    <property type="project" value="TreeGrafter"/>
</dbReference>
<keyword evidence="11 14" id="KW-0694">RNA-binding</keyword>
<evidence type="ECO:0000313" key="21">
    <source>
        <dbReference type="Proteomes" id="UP001187682"/>
    </source>
</evidence>
<dbReference type="InterPro" id="IPR036389">
    <property type="entry name" value="RNase_III_sf"/>
</dbReference>
<keyword evidence="4" id="KW-0479">Metal-binding</keyword>
<dbReference type="SUPFAM" id="SSF52540">
    <property type="entry name" value="P-loop containing nucleoside triphosphate hydrolases"/>
    <property type="match status" value="1"/>
</dbReference>
<evidence type="ECO:0000256" key="14">
    <source>
        <dbReference type="PROSITE-ProRule" id="PRU00657"/>
    </source>
</evidence>
<keyword evidence="6" id="KW-0547">Nucleotide-binding</keyword>
<protein>
    <recommendedName>
        <fullName evidence="22">Dicer-like protein 2</fullName>
    </recommendedName>
</protein>